<organism evidence="2 3">
    <name type="scientific">Paramecium sonneborni</name>
    <dbReference type="NCBI Taxonomy" id="65129"/>
    <lineage>
        <taxon>Eukaryota</taxon>
        <taxon>Sar</taxon>
        <taxon>Alveolata</taxon>
        <taxon>Ciliophora</taxon>
        <taxon>Intramacronucleata</taxon>
        <taxon>Oligohymenophorea</taxon>
        <taxon>Peniculida</taxon>
        <taxon>Parameciidae</taxon>
        <taxon>Paramecium</taxon>
    </lineage>
</organism>
<dbReference type="OrthoDB" id="10675339at2759"/>
<dbReference type="EMBL" id="CAJJDN010000006">
    <property type="protein sequence ID" value="CAD8052382.1"/>
    <property type="molecule type" value="Genomic_DNA"/>
</dbReference>
<keyword evidence="3" id="KW-1185">Reference proteome</keyword>
<comment type="caution">
    <text evidence="2">The sequence shown here is derived from an EMBL/GenBank/DDBJ whole genome shotgun (WGS) entry which is preliminary data.</text>
</comment>
<sequence length="276" mass="32665">MNQSQQGQIFSKQPQEGHQQVQDSQNQKKVKIDSQKSYSDLNEPIYQNMIKSFTDFFEQLRKQIKILMEDPCLKQHKIFEIITQLNQSITKTESLFKQDQEKLYATQKIYNDNSIQNQLKQTKQCLGDVDEPHSMVPKQEYQNYKKNEKEVNNNQIHQRCIINHKYIQDNLQEYQLIVQASLELQLKGGPKLLKCLCKKNKDLSISNRNLFEIIENQQMEILFKQLEKIFQDIPNKNVLKCPNNLCNYKCAENVLKDQKKQKYYCPSCNENSIECS</sequence>
<protein>
    <submittedName>
        <fullName evidence="2">Uncharacterized protein</fullName>
    </submittedName>
</protein>
<proteinExistence type="predicted"/>
<gene>
    <name evidence="2" type="ORF">PSON_ATCC_30995.1.T0060426</name>
</gene>
<reference evidence="2" key="1">
    <citation type="submission" date="2021-01" db="EMBL/GenBank/DDBJ databases">
        <authorList>
            <consortium name="Genoscope - CEA"/>
            <person name="William W."/>
        </authorList>
    </citation>
    <scope>NUCLEOTIDE SEQUENCE</scope>
</reference>
<evidence type="ECO:0000313" key="2">
    <source>
        <dbReference type="EMBL" id="CAD8052382.1"/>
    </source>
</evidence>
<dbReference type="AlphaFoldDB" id="A0A8S1KHR2"/>
<evidence type="ECO:0000256" key="1">
    <source>
        <dbReference type="SAM" id="MobiDB-lite"/>
    </source>
</evidence>
<accession>A0A8S1KHR2</accession>
<evidence type="ECO:0000313" key="3">
    <source>
        <dbReference type="Proteomes" id="UP000692954"/>
    </source>
</evidence>
<feature type="region of interest" description="Disordered" evidence="1">
    <location>
        <begin position="1"/>
        <end position="34"/>
    </location>
</feature>
<feature type="compositionally biased region" description="Polar residues" evidence="1">
    <location>
        <begin position="1"/>
        <end position="27"/>
    </location>
</feature>
<dbReference type="Proteomes" id="UP000692954">
    <property type="component" value="Unassembled WGS sequence"/>
</dbReference>
<name>A0A8S1KHR2_9CILI</name>